<organism evidence="6 7">
    <name type="scientific">Alteraurantiacibacter lauratis</name>
    <dbReference type="NCBI Taxonomy" id="2054627"/>
    <lineage>
        <taxon>Bacteria</taxon>
        <taxon>Pseudomonadati</taxon>
        <taxon>Pseudomonadota</taxon>
        <taxon>Alphaproteobacteria</taxon>
        <taxon>Sphingomonadales</taxon>
        <taxon>Erythrobacteraceae</taxon>
        <taxon>Alteraurantiacibacter</taxon>
    </lineage>
</organism>
<name>A0ABV7EAQ8_9SPHN</name>
<dbReference type="NCBIfam" id="TIGR01494">
    <property type="entry name" value="ATPase_P-type"/>
    <property type="match status" value="1"/>
</dbReference>
<feature type="domain" description="Cation-transporting P-type ATPase N-terminal" evidence="5">
    <location>
        <begin position="11"/>
        <end position="85"/>
    </location>
</feature>
<evidence type="ECO:0000313" key="6">
    <source>
        <dbReference type="EMBL" id="MFC3099724.1"/>
    </source>
</evidence>
<dbReference type="InterPro" id="IPR008250">
    <property type="entry name" value="ATPase_P-typ_transduc_dom_A_sf"/>
</dbReference>
<dbReference type="InterPro" id="IPR004014">
    <property type="entry name" value="ATPase_P-typ_cation-transptr_N"/>
</dbReference>
<sequence length="306" mass="31667">MEGDPSPVGQDWSLHEAVAVAGALAVDPLVGLSPMVAVRRRAEYGPNELRSVETRPWWRRFLGQFQSSLIYLLVGAVIVALAAWWIEGSGGWPVDALVIAAVLLLNATLGFVQESKAANAVAALGRMTAVMSSVLRDGRRQRIPSAELVPGDLLLLDEGDAVGADARLLAAAALRVQEASLTGESEPVLKDPAPLGAPAPVADQTSMVFKGTAVVQGSGRAIVTATGMASEMGAIAKLIDSTREEPTPLQTEVARIGRMLGVAVVVIALIVVATILALSEIGDIGDVAAVLLLAVSLAVAAVPGRR</sequence>
<keyword evidence="4" id="KW-1133">Transmembrane helix</keyword>
<feature type="transmembrane region" description="Helical" evidence="4">
    <location>
        <begin position="259"/>
        <end position="278"/>
    </location>
</feature>
<comment type="caution">
    <text evidence="6">The sequence shown here is derived from an EMBL/GenBank/DDBJ whole genome shotgun (WGS) entry which is preliminary data.</text>
</comment>
<proteinExistence type="predicted"/>
<feature type="transmembrane region" description="Helical" evidence="4">
    <location>
        <begin position="284"/>
        <end position="302"/>
    </location>
</feature>
<protein>
    <submittedName>
        <fullName evidence="6">HAD-IC family P-type ATPase</fullName>
    </submittedName>
</protein>
<evidence type="ECO:0000259" key="5">
    <source>
        <dbReference type="SMART" id="SM00831"/>
    </source>
</evidence>
<accession>A0ABV7EAQ8</accession>
<dbReference type="Pfam" id="PF00690">
    <property type="entry name" value="Cation_ATPase_N"/>
    <property type="match status" value="1"/>
</dbReference>
<comment type="subcellular location">
    <subcellularLocation>
        <location evidence="1">Membrane</location>
        <topology evidence="1">Multi-pass membrane protein</topology>
    </subcellularLocation>
</comment>
<dbReference type="PANTHER" id="PTHR42861">
    <property type="entry name" value="CALCIUM-TRANSPORTING ATPASE"/>
    <property type="match status" value="1"/>
</dbReference>
<evidence type="ECO:0000256" key="3">
    <source>
        <dbReference type="ARBA" id="ARBA00022840"/>
    </source>
</evidence>
<dbReference type="SUPFAM" id="SSF81665">
    <property type="entry name" value="Calcium ATPase, transmembrane domain M"/>
    <property type="match status" value="1"/>
</dbReference>
<keyword evidence="4" id="KW-0472">Membrane</keyword>
<dbReference type="InterPro" id="IPR059000">
    <property type="entry name" value="ATPase_P-type_domA"/>
</dbReference>
<dbReference type="SMART" id="SM00831">
    <property type="entry name" value="Cation_ATPase_N"/>
    <property type="match status" value="1"/>
</dbReference>
<dbReference type="Pfam" id="PF00122">
    <property type="entry name" value="E1-E2_ATPase"/>
    <property type="match status" value="1"/>
</dbReference>
<dbReference type="Gene3D" id="1.20.1110.10">
    <property type="entry name" value="Calcium-transporting ATPase, transmembrane domain"/>
    <property type="match status" value="1"/>
</dbReference>
<reference evidence="7" key="1">
    <citation type="journal article" date="2019" name="Int. J. Syst. Evol. Microbiol.">
        <title>The Global Catalogue of Microorganisms (GCM) 10K type strain sequencing project: providing services to taxonomists for standard genome sequencing and annotation.</title>
        <authorList>
            <consortium name="The Broad Institute Genomics Platform"/>
            <consortium name="The Broad Institute Genome Sequencing Center for Infectious Disease"/>
            <person name="Wu L."/>
            <person name="Ma J."/>
        </authorList>
    </citation>
    <scope>NUCLEOTIDE SEQUENCE [LARGE SCALE GENOMIC DNA]</scope>
    <source>
        <strain evidence="7">KCTC 52606</strain>
    </source>
</reference>
<dbReference type="Proteomes" id="UP001595378">
    <property type="component" value="Unassembled WGS sequence"/>
</dbReference>
<feature type="transmembrane region" description="Helical" evidence="4">
    <location>
        <begin position="12"/>
        <end position="32"/>
    </location>
</feature>
<dbReference type="EMBL" id="JBHRSU010000001">
    <property type="protein sequence ID" value="MFC3099724.1"/>
    <property type="molecule type" value="Genomic_DNA"/>
</dbReference>
<dbReference type="SUPFAM" id="SSF81653">
    <property type="entry name" value="Calcium ATPase, transduction domain A"/>
    <property type="match status" value="1"/>
</dbReference>
<gene>
    <name evidence="6" type="ORF">ACFODK_02330</name>
</gene>
<keyword evidence="2" id="KW-0547">Nucleotide-binding</keyword>
<feature type="transmembrane region" description="Helical" evidence="4">
    <location>
        <begin position="92"/>
        <end position="112"/>
    </location>
</feature>
<feature type="transmembrane region" description="Helical" evidence="4">
    <location>
        <begin position="69"/>
        <end position="86"/>
    </location>
</feature>
<evidence type="ECO:0000256" key="2">
    <source>
        <dbReference type="ARBA" id="ARBA00022741"/>
    </source>
</evidence>
<keyword evidence="7" id="KW-1185">Reference proteome</keyword>
<evidence type="ECO:0000256" key="1">
    <source>
        <dbReference type="ARBA" id="ARBA00004141"/>
    </source>
</evidence>
<dbReference type="Gene3D" id="2.70.150.10">
    <property type="entry name" value="Calcium-transporting ATPase, cytoplasmic transduction domain A"/>
    <property type="match status" value="1"/>
</dbReference>
<keyword evidence="3" id="KW-0067">ATP-binding</keyword>
<evidence type="ECO:0000313" key="7">
    <source>
        <dbReference type="Proteomes" id="UP001595378"/>
    </source>
</evidence>
<evidence type="ECO:0000256" key="4">
    <source>
        <dbReference type="SAM" id="Phobius"/>
    </source>
</evidence>
<dbReference type="InterPro" id="IPR001757">
    <property type="entry name" value="P_typ_ATPase"/>
</dbReference>
<keyword evidence="4" id="KW-0812">Transmembrane</keyword>
<dbReference type="InterPro" id="IPR023298">
    <property type="entry name" value="ATPase_P-typ_TM_dom_sf"/>
</dbReference>